<dbReference type="Proteomes" id="UP001219518">
    <property type="component" value="Unassembled WGS sequence"/>
</dbReference>
<dbReference type="Pfam" id="PF01344">
    <property type="entry name" value="Kelch_1"/>
    <property type="match status" value="6"/>
</dbReference>
<dbReference type="GO" id="GO:0005856">
    <property type="term" value="C:cytoskeleton"/>
    <property type="evidence" value="ECO:0007669"/>
    <property type="project" value="UniProtKB-SubCell"/>
</dbReference>
<dbReference type="InterPro" id="IPR017096">
    <property type="entry name" value="BTB-kelch_protein"/>
</dbReference>
<dbReference type="Gene3D" id="2.120.10.80">
    <property type="entry name" value="Kelch-type beta propeller"/>
    <property type="match status" value="1"/>
</dbReference>
<evidence type="ECO:0000256" key="7">
    <source>
        <dbReference type="ARBA" id="ARBA00022786"/>
    </source>
</evidence>
<dbReference type="GO" id="GO:0003779">
    <property type="term" value="F:actin binding"/>
    <property type="evidence" value="ECO:0007669"/>
    <property type="project" value="UniProtKB-KW"/>
</dbReference>
<dbReference type="InterPro" id="IPR015915">
    <property type="entry name" value="Kelch-typ_b-propeller"/>
</dbReference>
<evidence type="ECO:0000256" key="11">
    <source>
        <dbReference type="ARBA" id="ARBA00043912"/>
    </source>
</evidence>
<comment type="function">
    <text evidence="11">Probable substrate-specific adapter of an E3 ubiquitin-protein ligase complex which mediates the ubiquitination and subsequent proteasomal degradation of target proteins. May have a role in synapse differentiation and growth.</text>
</comment>
<evidence type="ECO:0000313" key="15">
    <source>
        <dbReference type="Proteomes" id="UP001219518"/>
    </source>
</evidence>
<keyword evidence="6" id="KW-0677">Repeat</keyword>
<keyword evidence="9" id="KW-0009">Actin-binding</keyword>
<dbReference type="Gene3D" id="3.30.710.10">
    <property type="entry name" value="Potassium Channel Kv1.1, Chain A"/>
    <property type="match status" value="1"/>
</dbReference>
<dbReference type="SUPFAM" id="SSF63825">
    <property type="entry name" value="YWTD domain"/>
    <property type="match status" value="1"/>
</dbReference>
<comment type="pathway">
    <text evidence="2">Protein modification; protein ubiquitination.</text>
</comment>
<keyword evidence="15" id="KW-1185">Reference proteome</keyword>
<dbReference type="PRINTS" id="PR00501">
    <property type="entry name" value="KELCHREPEAT"/>
</dbReference>
<evidence type="ECO:0000256" key="10">
    <source>
        <dbReference type="ARBA" id="ARBA00023212"/>
    </source>
</evidence>
<keyword evidence="7" id="KW-0833">Ubl conjugation pathway</keyword>
<protein>
    <recommendedName>
        <fullName evidence="3">Kelch-like protein diablo</fullName>
    </recommendedName>
</protein>
<reference evidence="14" key="1">
    <citation type="submission" date="2021-07" db="EMBL/GenBank/DDBJ databases">
        <authorList>
            <person name="Catto M.A."/>
            <person name="Jacobson A."/>
            <person name="Kennedy G."/>
            <person name="Labadie P."/>
            <person name="Hunt B.G."/>
            <person name="Srinivasan R."/>
        </authorList>
    </citation>
    <scope>NUCLEOTIDE SEQUENCE</scope>
    <source>
        <strain evidence="14">PL_HMW_Pooled</strain>
        <tissue evidence="14">Head</tissue>
    </source>
</reference>
<evidence type="ECO:0000256" key="2">
    <source>
        <dbReference type="ARBA" id="ARBA00004906"/>
    </source>
</evidence>
<evidence type="ECO:0000256" key="5">
    <source>
        <dbReference type="ARBA" id="ARBA00022490"/>
    </source>
</evidence>
<accession>A0AAE1LDR6</accession>
<dbReference type="FunFam" id="2.120.10.80:FF:000002">
    <property type="entry name" value="Kelch-like family member 2"/>
    <property type="match status" value="1"/>
</dbReference>
<evidence type="ECO:0000256" key="1">
    <source>
        <dbReference type="ARBA" id="ARBA00004245"/>
    </source>
</evidence>
<dbReference type="PANTHER" id="PTHR24412">
    <property type="entry name" value="KELCH PROTEIN"/>
    <property type="match status" value="1"/>
</dbReference>
<dbReference type="EMBL" id="JAHWGI010000516">
    <property type="protein sequence ID" value="KAK3916326.1"/>
    <property type="molecule type" value="Genomic_DNA"/>
</dbReference>
<evidence type="ECO:0000256" key="3">
    <source>
        <dbReference type="ARBA" id="ARBA00013699"/>
    </source>
</evidence>
<dbReference type="PROSITE" id="PS50097">
    <property type="entry name" value="BTB"/>
    <property type="match status" value="1"/>
</dbReference>
<evidence type="ECO:0000256" key="4">
    <source>
        <dbReference type="ARBA" id="ARBA00022441"/>
    </source>
</evidence>
<dbReference type="InterPro" id="IPR011333">
    <property type="entry name" value="SKP1/BTB/POZ_sf"/>
</dbReference>
<dbReference type="FunFam" id="3.30.710.10:FF:000001">
    <property type="entry name" value="Kelch-like family member 20"/>
    <property type="match status" value="1"/>
</dbReference>
<dbReference type="InterPro" id="IPR000210">
    <property type="entry name" value="BTB/POZ_dom"/>
</dbReference>
<evidence type="ECO:0000259" key="13">
    <source>
        <dbReference type="PROSITE" id="PS50097"/>
    </source>
</evidence>
<dbReference type="Pfam" id="PF07707">
    <property type="entry name" value="BACK"/>
    <property type="match status" value="1"/>
</dbReference>
<name>A0AAE1LDR6_9NEOP</name>
<dbReference type="PIRSF" id="PIRSF037037">
    <property type="entry name" value="Kelch-like_protein_gigaxonin"/>
    <property type="match status" value="1"/>
</dbReference>
<evidence type="ECO:0000256" key="8">
    <source>
        <dbReference type="ARBA" id="ARBA00022933"/>
    </source>
</evidence>
<keyword evidence="8" id="KW-0712">Selenocysteine</keyword>
<keyword evidence="10" id="KW-0206">Cytoskeleton</keyword>
<feature type="region of interest" description="Disordered" evidence="12">
    <location>
        <begin position="35"/>
        <end position="57"/>
    </location>
</feature>
<evidence type="ECO:0000313" key="14">
    <source>
        <dbReference type="EMBL" id="KAK3916326.1"/>
    </source>
</evidence>
<evidence type="ECO:0000256" key="9">
    <source>
        <dbReference type="ARBA" id="ARBA00023203"/>
    </source>
</evidence>
<keyword evidence="4" id="KW-0880">Kelch repeat</keyword>
<comment type="subcellular location">
    <subcellularLocation>
        <location evidence="1">Cytoplasm</location>
        <location evidence="1">Cytoskeleton</location>
    </subcellularLocation>
</comment>
<dbReference type="FunFam" id="1.25.40.420:FF:000001">
    <property type="entry name" value="Kelch-like family member 12"/>
    <property type="match status" value="1"/>
</dbReference>
<dbReference type="InterPro" id="IPR011705">
    <property type="entry name" value="BACK"/>
</dbReference>
<sequence length="640" mass="70662">MDAASLNLSNLSMADNASDKQGSCLLLRYASQNSLDESSQKHVPRSGNKEKPPYHNHHHTNRAFEVMNVMRKSVFLSLVCEINLGSDLSRAHNTSVSRQNLLCDVTLISDNNSEVSAHKMVLAACSPYFYAMFTSFEESKSERVTLQGVDSTALQLLVDYVYTSEVHVTEENVQVLLPAANLLQLTDVRDACCDFLQGQLHPTNCLGIRAFADLHGCLELLSHADSYIEQHFSEVVECEEFLTLSPQQVSKLICSDRLTVPSEEKVFECVVGWVHHDLETRQTQLPLLMEHVRLPLLSQEYLMQRVEEEPLLKANLQCKDFLIEAFKYHLLKGEQKLSFKTPRTKPRQPVGLPKVLLVVGGQAPKAIRSVECFDFKEERWYQVAEMPTRRCRAGLSIIGGRVYAVGGFNGSMRVRTVDVYDPSTDQWTSCASMEARRSTLGVAVLNGCIYAVGGFDGSTGLNSAEMYDPRSHEWRLIAPMSTRRSSVGVGVVNSLLYAVGGYDGASRQCLSTVECYHPDLDSWSCVPEMSVRRSGAGVGVLDGILYAVGGHDGPLVRKSVEAYNPETETWTQVADMSFCRRNAGVVALNGLLYVVGGDDGSANLASVEVYNPKTDTWSMLPSAMGIGRSYAGVAIIDKPM</sequence>
<dbReference type="Pfam" id="PF00651">
    <property type="entry name" value="BTB"/>
    <property type="match status" value="1"/>
</dbReference>
<dbReference type="SMART" id="SM00612">
    <property type="entry name" value="Kelch"/>
    <property type="match status" value="6"/>
</dbReference>
<dbReference type="SMART" id="SM00875">
    <property type="entry name" value="BACK"/>
    <property type="match status" value="1"/>
</dbReference>
<dbReference type="AlphaFoldDB" id="A0AAE1LDR6"/>
<feature type="domain" description="BTB" evidence="13">
    <location>
        <begin position="103"/>
        <end position="170"/>
    </location>
</feature>
<proteinExistence type="predicted"/>
<gene>
    <name evidence="14" type="ORF">KUF71_006163</name>
</gene>
<dbReference type="InterPro" id="IPR006652">
    <property type="entry name" value="Kelch_1"/>
</dbReference>
<dbReference type="Gene3D" id="1.25.40.420">
    <property type="match status" value="1"/>
</dbReference>
<comment type="caution">
    <text evidence="14">The sequence shown here is derived from an EMBL/GenBank/DDBJ whole genome shotgun (WGS) entry which is preliminary data.</text>
</comment>
<organism evidence="14 15">
    <name type="scientific">Frankliniella fusca</name>
    <dbReference type="NCBI Taxonomy" id="407009"/>
    <lineage>
        <taxon>Eukaryota</taxon>
        <taxon>Metazoa</taxon>
        <taxon>Ecdysozoa</taxon>
        <taxon>Arthropoda</taxon>
        <taxon>Hexapoda</taxon>
        <taxon>Insecta</taxon>
        <taxon>Pterygota</taxon>
        <taxon>Neoptera</taxon>
        <taxon>Paraneoptera</taxon>
        <taxon>Thysanoptera</taxon>
        <taxon>Terebrantia</taxon>
        <taxon>Thripoidea</taxon>
        <taxon>Thripidae</taxon>
        <taxon>Frankliniella</taxon>
    </lineage>
</organism>
<dbReference type="PANTHER" id="PTHR24412:SF466">
    <property type="entry name" value="RING CANAL KELCH PROTEIN"/>
    <property type="match status" value="1"/>
</dbReference>
<evidence type="ECO:0000256" key="6">
    <source>
        <dbReference type="ARBA" id="ARBA00022737"/>
    </source>
</evidence>
<dbReference type="SUPFAM" id="SSF54695">
    <property type="entry name" value="POZ domain"/>
    <property type="match status" value="1"/>
</dbReference>
<evidence type="ECO:0000256" key="12">
    <source>
        <dbReference type="SAM" id="MobiDB-lite"/>
    </source>
</evidence>
<keyword evidence="5" id="KW-0963">Cytoplasm</keyword>
<dbReference type="SMART" id="SM00225">
    <property type="entry name" value="BTB"/>
    <property type="match status" value="1"/>
</dbReference>
<dbReference type="SUPFAM" id="SSF117281">
    <property type="entry name" value="Kelch motif"/>
    <property type="match status" value="1"/>
</dbReference>
<reference evidence="14" key="2">
    <citation type="journal article" date="2023" name="BMC Genomics">
        <title>Pest status, molecular evolution, and epigenetic factors derived from the genome assembly of Frankliniella fusca, a thysanopteran phytovirus vector.</title>
        <authorList>
            <person name="Catto M.A."/>
            <person name="Labadie P.E."/>
            <person name="Jacobson A.L."/>
            <person name="Kennedy G.G."/>
            <person name="Srinivasan R."/>
            <person name="Hunt B.G."/>
        </authorList>
    </citation>
    <scope>NUCLEOTIDE SEQUENCE</scope>
    <source>
        <strain evidence="14">PL_HMW_Pooled</strain>
    </source>
</reference>